<accession>A0A195E4X3</accession>
<evidence type="ECO:0000256" key="1">
    <source>
        <dbReference type="SAM" id="MobiDB-lite"/>
    </source>
</evidence>
<gene>
    <name evidence="2" type="ORF">ALC57_07416</name>
</gene>
<reference evidence="2 3" key="1">
    <citation type="submission" date="2015-09" db="EMBL/GenBank/DDBJ databases">
        <title>Trachymyrmex cornetzi WGS genome.</title>
        <authorList>
            <person name="Nygaard S."/>
            <person name="Hu H."/>
            <person name="Boomsma J."/>
            <person name="Zhang G."/>
        </authorList>
    </citation>
    <scope>NUCLEOTIDE SEQUENCE [LARGE SCALE GENOMIC DNA]</scope>
    <source>
        <strain evidence="2">Tcor2-1</strain>
        <tissue evidence="2">Whole body</tissue>
    </source>
</reference>
<dbReference type="Proteomes" id="UP000078492">
    <property type="component" value="Unassembled WGS sequence"/>
</dbReference>
<feature type="compositionally biased region" description="Basic and acidic residues" evidence="1">
    <location>
        <begin position="22"/>
        <end position="42"/>
    </location>
</feature>
<name>A0A195E4X3_9HYME</name>
<dbReference type="EMBL" id="KQ979609">
    <property type="protein sequence ID" value="KYN20126.1"/>
    <property type="molecule type" value="Genomic_DNA"/>
</dbReference>
<organism evidence="2 3">
    <name type="scientific">Trachymyrmex cornetzi</name>
    <dbReference type="NCBI Taxonomy" id="471704"/>
    <lineage>
        <taxon>Eukaryota</taxon>
        <taxon>Metazoa</taxon>
        <taxon>Ecdysozoa</taxon>
        <taxon>Arthropoda</taxon>
        <taxon>Hexapoda</taxon>
        <taxon>Insecta</taxon>
        <taxon>Pterygota</taxon>
        <taxon>Neoptera</taxon>
        <taxon>Endopterygota</taxon>
        <taxon>Hymenoptera</taxon>
        <taxon>Apocrita</taxon>
        <taxon>Aculeata</taxon>
        <taxon>Formicoidea</taxon>
        <taxon>Formicidae</taxon>
        <taxon>Myrmicinae</taxon>
        <taxon>Trachymyrmex</taxon>
    </lineage>
</organism>
<dbReference type="AlphaFoldDB" id="A0A195E4X3"/>
<evidence type="ECO:0000313" key="2">
    <source>
        <dbReference type="EMBL" id="KYN20126.1"/>
    </source>
</evidence>
<feature type="region of interest" description="Disordered" evidence="1">
    <location>
        <begin position="22"/>
        <end position="47"/>
    </location>
</feature>
<evidence type="ECO:0000313" key="3">
    <source>
        <dbReference type="Proteomes" id="UP000078492"/>
    </source>
</evidence>
<sequence>MNRIWRVHRAFARYSGKYKRFRGDRERSGGGDPGMKKNDVERGGGGVRSTLSYLASATPPIDRPTVLGPDARSQLAEYRERDAVEPFIFVPSACSTDREIVPTTTKVRTHIGDHRAKH</sequence>
<protein>
    <submittedName>
        <fullName evidence="2">Uncharacterized protein</fullName>
    </submittedName>
</protein>
<keyword evidence="3" id="KW-1185">Reference proteome</keyword>
<proteinExistence type="predicted"/>